<accession>A0ABM0LX70</accession>
<feature type="non-terminal residue" evidence="3">
    <location>
        <position position="1"/>
    </location>
</feature>
<gene>
    <name evidence="3" type="primary">LOC102805560</name>
</gene>
<dbReference type="Proteomes" id="UP000694865">
    <property type="component" value="Unplaced"/>
</dbReference>
<dbReference type="InterPro" id="IPR057926">
    <property type="entry name" value="QRICH1_dom"/>
</dbReference>
<dbReference type="InterPro" id="IPR052787">
    <property type="entry name" value="MAVS"/>
</dbReference>
<protein>
    <submittedName>
        <fullName evidence="3">Uncharacterized protein LOC102805560</fullName>
    </submittedName>
</protein>
<sequence>DSKQVTEYQQSRIPKTTRSATKWGVKTWNEWKEQRNVKVEYDKSDEEVYHLVPSLDENLVQKEFDFWLCTFAIESRIQDGQQHPPDSLRQMFCAIYRYLRDDCNRPNLNFMDQGNHDFLGFRNTLDGVMKTLSLWYWYPKKKQAEPFSLNDEEKLWAHAFGTNIALGMSYATYFYMCKIFGLRAADEHSTLTVDQLTMHSDDMGE</sequence>
<dbReference type="GeneID" id="102805560"/>
<dbReference type="Pfam" id="PF25561">
    <property type="entry name" value="QRICH1"/>
    <property type="match status" value="1"/>
</dbReference>
<dbReference type="PANTHER" id="PTHR21446">
    <property type="entry name" value="DUF3504 DOMAIN-CONTAINING PROTEIN"/>
    <property type="match status" value="1"/>
</dbReference>
<proteinExistence type="predicted"/>
<feature type="domain" description="QRICH1-like" evidence="1">
    <location>
        <begin position="21"/>
        <end position="130"/>
    </location>
</feature>
<reference evidence="3" key="1">
    <citation type="submission" date="2025-08" db="UniProtKB">
        <authorList>
            <consortium name="RefSeq"/>
        </authorList>
    </citation>
    <scope>IDENTIFICATION</scope>
    <source>
        <tissue evidence="3">Testes</tissue>
    </source>
</reference>
<dbReference type="RefSeq" id="XP_006812361.1">
    <property type="nucleotide sequence ID" value="XM_006812298.1"/>
</dbReference>
<evidence type="ECO:0000313" key="3">
    <source>
        <dbReference type="RefSeq" id="XP_006812361.1"/>
    </source>
</evidence>
<organism evidence="2 3">
    <name type="scientific">Saccoglossus kowalevskii</name>
    <name type="common">Acorn worm</name>
    <dbReference type="NCBI Taxonomy" id="10224"/>
    <lineage>
        <taxon>Eukaryota</taxon>
        <taxon>Metazoa</taxon>
        <taxon>Hemichordata</taxon>
        <taxon>Enteropneusta</taxon>
        <taxon>Harrimaniidae</taxon>
        <taxon>Saccoglossus</taxon>
    </lineage>
</organism>
<name>A0ABM0LX70_SACKO</name>
<evidence type="ECO:0000259" key="1">
    <source>
        <dbReference type="Pfam" id="PF25561"/>
    </source>
</evidence>
<dbReference type="PANTHER" id="PTHR21446:SF13">
    <property type="entry name" value="DUF3504 DOMAIN-CONTAINING PROTEIN"/>
    <property type="match status" value="1"/>
</dbReference>
<keyword evidence="2" id="KW-1185">Reference proteome</keyword>
<evidence type="ECO:0000313" key="2">
    <source>
        <dbReference type="Proteomes" id="UP000694865"/>
    </source>
</evidence>